<dbReference type="InterPro" id="IPR018060">
    <property type="entry name" value="HTH_AraC"/>
</dbReference>
<dbReference type="SMART" id="SM00342">
    <property type="entry name" value="HTH_ARAC"/>
    <property type="match status" value="1"/>
</dbReference>
<dbReference type="InterPro" id="IPR037923">
    <property type="entry name" value="HTH-like"/>
</dbReference>
<evidence type="ECO:0000313" key="5">
    <source>
        <dbReference type="EMBL" id="MBP1992208.1"/>
    </source>
</evidence>
<sequence>MHIRKYGTNEHTLDRQLESGGIHPFYEILYILDGEVELQWMGQTLQSSSPCLFLLTPNTPHHLNKVSANYRYWYIEIDIPDPASFPALEEASLWNHSQNSMNWQAELPVMIQRTLHSIECTLESLNGLNKKIAKELIALDMTKLFLLIKSFAADHCTHSPGVLPAAYDALGAKEALVHSTMRWLESNYMSMITLQQLADYVHLNPSYLDRIFKEINGTTPFQYLKELRLHAAKNYLETTTMTVQAISEAVGLQSIYYFSKLFKENFGKSPTQWRKEHT</sequence>
<organism evidence="5 6">
    <name type="scientific">Paenibacillus eucommiae</name>
    <dbReference type="NCBI Taxonomy" id="1355755"/>
    <lineage>
        <taxon>Bacteria</taxon>
        <taxon>Bacillati</taxon>
        <taxon>Bacillota</taxon>
        <taxon>Bacilli</taxon>
        <taxon>Bacillales</taxon>
        <taxon>Paenibacillaceae</taxon>
        <taxon>Paenibacillus</taxon>
    </lineage>
</organism>
<evidence type="ECO:0000313" key="6">
    <source>
        <dbReference type="Proteomes" id="UP001519287"/>
    </source>
</evidence>
<dbReference type="Pfam" id="PF12833">
    <property type="entry name" value="HTH_18"/>
    <property type="match status" value="1"/>
</dbReference>
<dbReference type="PROSITE" id="PS01124">
    <property type="entry name" value="HTH_ARAC_FAMILY_2"/>
    <property type="match status" value="1"/>
</dbReference>
<evidence type="ECO:0000256" key="1">
    <source>
        <dbReference type="ARBA" id="ARBA00023015"/>
    </source>
</evidence>
<dbReference type="PANTHER" id="PTHR43280">
    <property type="entry name" value="ARAC-FAMILY TRANSCRIPTIONAL REGULATOR"/>
    <property type="match status" value="1"/>
</dbReference>
<dbReference type="RefSeq" id="WP_209972958.1">
    <property type="nucleotide sequence ID" value="NZ_JAGGLB010000012.1"/>
</dbReference>
<gene>
    <name evidence="5" type="ORF">J2Z66_003816</name>
</gene>
<dbReference type="SUPFAM" id="SSF51215">
    <property type="entry name" value="Regulatory protein AraC"/>
    <property type="match status" value="1"/>
</dbReference>
<dbReference type="Pfam" id="PF02311">
    <property type="entry name" value="AraC_binding"/>
    <property type="match status" value="1"/>
</dbReference>
<proteinExistence type="predicted"/>
<dbReference type="SUPFAM" id="SSF46689">
    <property type="entry name" value="Homeodomain-like"/>
    <property type="match status" value="2"/>
</dbReference>
<keyword evidence="2" id="KW-0238">DNA-binding</keyword>
<dbReference type="EMBL" id="JAGGLB010000012">
    <property type="protein sequence ID" value="MBP1992208.1"/>
    <property type="molecule type" value="Genomic_DNA"/>
</dbReference>
<keyword evidence="6" id="KW-1185">Reference proteome</keyword>
<comment type="caution">
    <text evidence="5">The sequence shown here is derived from an EMBL/GenBank/DDBJ whole genome shotgun (WGS) entry which is preliminary data.</text>
</comment>
<keyword evidence="3" id="KW-0804">Transcription</keyword>
<evidence type="ECO:0000259" key="4">
    <source>
        <dbReference type="PROSITE" id="PS01124"/>
    </source>
</evidence>
<dbReference type="Gene3D" id="1.10.10.60">
    <property type="entry name" value="Homeodomain-like"/>
    <property type="match status" value="2"/>
</dbReference>
<dbReference type="PANTHER" id="PTHR43280:SF28">
    <property type="entry name" value="HTH-TYPE TRANSCRIPTIONAL ACTIVATOR RHAS"/>
    <property type="match status" value="1"/>
</dbReference>
<reference evidence="5 6" key="1">
    <citation type="submission" date="2021-03" db="EMBL/GenBank/DDBJ databases">
        <title>Genomic Encyclopedia of Type Strains, Phase IV (KMG-IV): sequencing the most valuable type-strain genomes for metagenomic binning, comparative biology and taxonomic classification.</title>
        <authorList>
            <person name="Goeker M."/>
        </authorList>
    </citation>
    <scope>NUCLEOTIDE SEQUENCE [LARGE SCALE GENOMIC DNA]</scope>
    <source>
        <strain evidence="5 6">DSM 26048</strain>
    </source>
</reference>
<dbReference type="Proteomes" id="UP001519287">
    <property type="component" value="Unassembled WGS sequence"/>
</dbReference>
<name>A0ABS4IXC4_9BACL</name>
<evidence type="ECO:0000256" key="2">
    <source>
        <dbReference type="ARBA" id="ARBA00023125"/>
    </source>
</evidence>
<protein>
    <submittedName>
        <fullName evidence="5">AraC-like DNA-binding protein</fullName>
    </submittedName>
</protein>
<dbReference type="InterPro" id="IPR003313">
    <property type="entry name" value="AraC-bd"/>
</dbReference>
<feature type="domain" description="HTH araC/xylS-type" evidence="4">
    <location>
        <begin position="178"/>
        <end position="276"/>
    </location>
</feature>
<keyword evidence="1" id="KW-0805">Transcription regulation</keyword>
<dbReference type="PROSITE" id="PS00041">
    <property type="entry name" value="HTH_ARAC_FAMILY_1"/>
    <property type="match status" value="1"/>
</dbReference>
<accession>A0ABS4IXC4</accession>
<dbReference type="InterPro" id="IPR009057">
    <property type="entry name" value="Homeodomain-like_sf"/>
</dbReference>
<evidence type="ECO:0000256" key="3">
    <source>
        <dbReference type="ARBA" id="ARBA00023163"/>
    </source>
</evidence>
<dbReference type="InterPro" id="IPR018062">
    <property type="entry name" value="HTH_AraC-typ_CS"/>
</dbReference>